<dbReference type="RefSeq" id="WP_252113724.1">
    <property type="nucleotide sequence ID" value="NZ_JAMSCK010000004.1"/>
</dbReference>
<dbReference type="PROSITE" id="PS50206">
    <property type="entry name" value="RHODANESE_3"/>
    <property type="match status" value="1"/>
</dbReference>
<dbReference type="EMBL" id="JAMSCK010000004">
    <property type="protein sequence ID" value="MCM8570025.1"/>
    <property type="molecule type" value="Genomic_DNA"/>
</dbReference>
<dbReference type="PANTHER" id="PTHR43031:SF18">
    <property type="entry name" value="RHODANESE-RELATED SULFURTRANSFERASES"/>
    <property type="match status" value="1"/>
</dbReference>
<gene>
    <name evidence="2" type="ORF">NE848_11590</name>
</gene>
<evidence type="ECO:0000313" key="3">
    <source>
        <dbReference type="Proteomes" id="UP001155077"/>
    </source>
</evidence>
<evidence type="ECO:0000259" key="1">
    <source>
        <dbReference type="PROSITE" id="PS50206"/>
    </source>
</evidence>
<dbReference type="Proteomes" id="UP001155077">
    <property type="component" value="Unassembled WGS sequence"/>
</dbReference>
<dbReference type="CDD" id="cd00158">
    <property type="entry name" value="RHOD"/>
    <property type="match status" value="1"/>
</dbReference>
<dbReference type="Gene3D" id="3.40.250.10">
    <property type="entry name" value="Rhodanese-like domain"/>
    <property type="match status" value="1"/>
</dbReference>
<evidence type="ECO:0000313" key="2">
    <source>
        <dbReference type="EMBL" id="MCM8570025.1"/>
    </source>
</evidence>
<accession>A0ABT0Z3P0</accession>
<dbReference type="InterPro" id="IPR036873">
    <property type="entry name" value="Rhodanese-like_dom_sf"/>
</dbReference>
<dbReference type="PANTHER" id="PTHR43031">
    <property type="entry name" value="FAD-DEPENDENT OXIDOREDUCTASE"/>
    <property type="match status" value="1"/>
</dbReference>
<sequence length="92" mass="10324">MSIEKLIKENKGTIIDVRSRNEYSSGHVNGSRNIPLTEIPNSLDELKQLTAPLILCCASGMRSHQAETYLQEQGIECINGGSWLELNYLKFN</sequence>
<dbReference type="SMART" id="SM00450">
    <property type="entry name" value="RHOD"/>
    <property type="match status" value="1"/>
</dbReference>
<dbReference type="InterPro" id="IPR050229">
    <property type="entry name" value="GlpE_sulfurtransferase"/>
</dbReference>
<reference evidence="2" key="1">
    <citation type="submission" date="2022-06" db="EMBL/GenBank/DDBJ databases">
        <title>Gramella sediminis sp. nov., isolated from deep-sea sediment of the Indian Ocean.</title>
        <authorList>
            <person name="Yang L."/>
        </authorList>
    </citation>
    <scope>NUCLEOTIDE SEQUENCE</scope>
    <source>
        <strain evidence="2">HMD3159</strain>
    </source>
</reference>
<organism evidence="2 3">
    <name type="scientific">Gramella jeungdoensis</name>
    <dbReference type="NCBI Taxonomy" id="708091"/>
    <lineage>
        <taxon>Bacteria</taxon>
        <taxon>Pseudomonadati</taxon>
        <taxon>Bacteroidota</taxon>
        <taxon>Flavobacteriia</taxon>
        <taxon>Flavobacteriales</taxon>
        <taxon>Flavobacteriaceae</taxon>
        <taxon>Christiangramia</taxon>
    </lineage>
</organism>
<dbReference type="SUPFAM" id="SSF52821">
    <property type="entry name" value="Rhodanese/Cell cycle control phosphatase"/>
    <property type="match status" value="1"/>
</dbReference>
<comment type="caution">
    <text evidence="2">The sequence shown here is derived from an EMBL/GenBank/DDBJ whole genome shotgun (WGS) entry which is preliminary data.</text>
</comment>
<keyword evidence="3" id="KW-1185">Reference proteome</keyword>
<dbReference type="Pfam" id="PF00581">
    <property type="entry name" value="Rhodanese"/>
    <property type="match status" value="1"/>
</dbReference>
<dbReference type="InterPro" id="IPR001763">
    <property type="entry name" value="Rhodanese-like_dom"/>
</dbReference>
<feature type="domain" description="Rhodanese" evidence="1">
    <location>
        <begin position="8"/>
        <end position="92"/>
    </location>
</feature>
<protein>
    <submittedName>
        <fullName evidence="2">Rhodanese-like domain-containing protein</fullName>
    </submittedName>
</protein>
<proteinExistence type="predicted"/>
<name>A0ABT0Z3P0_9FLAO</name>